<dbReference type="Proteomes" id="UP000008701">
    <property type="component" value="Chromosome"/>
</dbReference>
<accession>A1BHT3</accession>
<gene>
    <name evidence="1" type="ordered locus">Cpha266_1944</name>
</gene>
<dbReference type="eggNOG" id="COG0515">
    <property type="taxonomic scope" value="Bacteria"/>
</dbReference>
<proteinExistence type="predicted"/>
<evidence type="ECO:0000313" key="2">
    <source>
        <dbReference type="Proteomes" id="UP000008701"/>
    </source>
</evidence>
<dbReference type="HOGENOM" id="CLU_114553_0_0_10"/>
<reference evidence="1 2" key="1">
    <citation type="submission" date="2006-12" db="EMBL/GenBank/DDBJ databases">
        <title>Complete sequence of Chlorobium phaeobacteroides DSM 266.</title>
        <authorList>
            <consortium name="US DOE Joint Genome Institute"/>
            <person name="Copeland A."/>
            <person name="Lucas S."/>
            <person name="Lapidus A."/>
            <person name="Barry K."/>
            <person name="Detter J.C."/>
            <person name="Glavina del Rio T."/>
            <person name="Hammon N."/>
            <person name="Israni S."/>
            <person name="Pitluck S."/>
            <person name="Goltsman E."/>
            <person name="Schmutz J."/>
            <person name="Larimer F."/>
            <person name="Land M."/>
            <person name="Hauser L."/>
            <person name="Mikhailova N."/>
            <person name="Li T."/>
            <person name="Overmann J."/>
            <person name="Bryant D.A."/>
            <person name="Richardson P."/>
        </authorList>
    </citation>
    <scope>NUCLEOTIDE SEQUENCE [LARGE SCALE GENOMIC DNA]</scope>
    <source>
        <strain evidence="1 2">DSM 266</strain>
    </source>
</reference>
<name>A1BHT3_CHLPD</name>
<sequence>MPLLNKVFGKKSSSEPLIKIGSQYGGGIVFYVDHTGQHGLIAAKSDMEGSSPGIAAMKGLSEGLFNWPDAIAACRKSETGGFRDWILPDKEQLNHLFMHKREVGGFVHDSANYWSSSECPDGGGWIKAGFWIKDFSSFGCQSAEPKDAYNRVRAIRAF</sequence>
<protein>
    <submittedName>
        <fullName evidence="1">Legionella vir region protein</fullName>
    </submittedName>
</protein>
<evidence type="ECO:0000313" key="1">
    <source>
        <dbReference type="EMBL" id="ABL65960.1"/>
    </source>
</evidence>
<dbReference type="EMBL" id="CP000492">
    <property type="protein sequence ID" value="ABL65960.1"/>
    <property type="molecule type" value="Genomic_DNA"/>
</dbReference>
<organism evidence="1 2">
    <name type="scientific">Chlorobium phaeobacteroides (strain DSM 266 / SMG 266 / 2430)</name>
    <dbReference type="NCBI Taxonomy" id="290317"/>
    <lineage>
        <taxon>Bacteria</taxon>
        <taxon>Pseudomonadati</taxon>
        <taxon>Chlorobiota</taxon>
        <taxon>Chlorobiia</taxon>
        <taxon>Chlorobiales</taxon>
        <taxon>Chlorobiaceae</taxon>
        <taxon>Chlorobium/Pelodictyon group</taxon>
        <taxon>Chlorobium</taxon>
    </lineage>
</organism>
<dbReference type="KEGG" id="cph:Cpha266_1944"/>
<dbReference type="AlphaFoldDB" id="A1BHT3"/>
<dbReference type="RefSeq" id="WP_011745766.1">
    <property type="nucleotide sequence ID" value="NC_008639.1"/>
</dbReference>
<dbReference type="OrthoDB" id="9765957at2"/>
<keyword evidence="2" id="KW-1185">Reference proteome</keyword>